<dbReference type="AlphaFoldDB" id="A0A317DV30"/>
<sequence>ITQTIVAQTNQRRLIDDPMVLASIDEVIALLRRQARAFEAAIVDLLDSEPLWQALNVACRSIKGVALRTIARLMAELPEIGTFSGKAIAKLAGLAPLARDSGKHSGNRHVRGGRAGVRSILFIVASIVRRFNRDFADFHKKLLDAGKPRKVIRIALARKLLVRLNAKARDVRQAMPNLS</sequence>
<keyword evidence="3" id="KW-1185">Reference proteome</keyword>
<name>A0A317DV30_9PROT</name>
<dbReference type="GO" id="GO:0004803">
    <property type="term" value="F:transposase activity"/>
    <property type="evidence" value="ECO:0007669"/>
    <property type="project" value="InterPro"/>
</dbReference>
<feature type="non-terminal residue" evidence="2">
    <location>
        <position position="1"/>
    </location>
</feature>
<comment type="caution">
    <text evidence="2">The sequence shown here is derived from an EMBL/GenBank/DDBJ whole genome shotgun (WGS) entry which is preliminary data.</text>
</comment>
<dbReference type="PANTHER" id="PTHR33055:SF13">
    <property type="entry name" value="TRANSPOSASE"/>
    <property type="match status" value="1"/>
</dbReference>
<evidence type="ECO:0000313" key="2">
    <source>
        <dbReference type="EMBL" id="PWR18547.1"/>
    </source>
</evidence>
<dbReference type="InterPro" id="IPR047650">
    <property type="entry name" value="Transpos_IS110"/>
</dbReference>
<dbReference type="GO" id="GO:0006313">
    <property type="term" value="P:DNA transposition"/>
    <property type="evidence" value="ECO:0007669"/>
    <property type="project" value="InterPro"/>
</dbReference>
<reference evidence="2 3" key="1">
    <citation type="submission" date="2018-05" db="EMBL/GenBank/DDBJ databases">
        <title>Zavarzinia sp. HR-AS.</title>
        <authorList>
            <person name="Lee Y."/>
            <person name="Jeon C.O."/>
        </authorList>
    </citation>
    <scope>NUCLEOTIDE SEQUENCE [LARGE SCALE GENOMIC DNA]</scope>
    <source>
        <strain evidence="2 3">HR-AS</strain>
    </source>
</reference>
<dbReference type="InterPro" id="IPR003346">
    <property type="entry name" value="Transposase_20"/>
</dbReference>
<organism evidence="2 3">
    <name type="scientific">Zavarzinia aquatilis</name>
    <dbReference type="NCBI Taxonomy" id="2211142"/>
    <lineage>
        <taxon>Bacteria</taxon>
        <taxon>Pseudomonadati</taxon>
        <taxon>Pseudomonadota</taxon>
        <taxon>Alphaproteobacteria</taxon>
        <taxon>Rhodospirillales</taxon>
        <taxon>Zavarziniaceae</taxon>
        <taxon>Zavarzinia</taxon>
    </lineage>
</organism>
<protein>
    <submittedName>
        <fullName evidence="2">IS110 family transposase</fullName>
    </submittedName>
</protein>
<proteinExistence type="predicted"/>
<feature type="domain" description="Transposase IS116/IS110/IS902 C-terminal" evidence="1">
    <location>
        <begin position="60"/>
        <end position="139"/>
    </location>
</feature>
<dbReference type="EMBL" id="QGLE01000013">
    <property type="protein sequence ID" value="PWR18547.1"/>
    <property type="molecule type" value="Genomic_DNA"/>
</dbReference>
<dbReference type="PANTHER" id="PTHR33055">
    <property type="entry name" value="TRANSPOSASE FOR INSERTION SEQUENCE ELEMENT IS1111A"/>
    <property type="match status" value="1"/>
</dbReference>
<evidence type="ECO:0000259" key="1">
    <source>
        <dbReference type="Pfam" id="PF02371"/>
    </source>
</evidence>
<dbReference type="Pfam" id="PF02371">
    <property type="entry name" value="Transposase_20"/>
    <property type="match status" value="1"/>
</dbReference>
<dbReference type="GO" id="GO:0003677">
    <property type="term" value="F:DNA binding"/>
    <property type="evidence" value="ECO:0007669"/>
    <property type="project" value="InterPro"/>
</dbReference>
<accession>A0A317DV30</accession>
<evidence type="ECO:0000313" key="3">
    <source>
        <dbReference type="Proteomes" id="UP000245461"/>
    </source>
</evidence>
<dbReference type="Proteomes" id="UP000245461">
    <property type="component" value="Unassembled WGS sequence"/>
</dbReference>
<dbReference type="RefSeq" id="WP_207779409.1">
    <property type="nucleotide sequence ID" value="NZ_QGLE01000013.1"/>
</dbReference>
<gene>
    <name evidence="2" type="ORF">DKG74_18120</name>
</gene>